<dbReference type="OrthoDB" id="7203912at2"/>
<dbReference type="InterPro" id="IPR038610">
    <property type="entry name" value="FliK-like_C_sf"/>
</dbReference>
<dbReference type="InterPro" id="IPR021136">
    <property type="entry name" value="Flagellar_hook_control-like_C"/>
</dbReference>
<protein>
    <recommendedName>
        <fullName evidence="2">Flagellar hook-length control protein-like C-terminal domain-containing protein</fullName>
    </recommendedName>
</protein>
<feature type="region of interest" description="Disordered" evidence="1">
    <location>
        <begin position="267"/>
        <end position="344"/>
    </location>
</feature>
<evidence type="ECO:0000259" key="2">
    <source>
        <dbReference type="Pfam" id="PF02120"/>
    </source>
</evidence>
<feature type="compositionally biased region" description="Low complexity" evidence="1">
    <location>
        <begin position="383"/>
        <end position="396"/>
    </location>
</feature>
<accession>A0A844BEM9</accession>
<feature type="region of interest" description="Disordered" evidence="1">
    <location>
        <begin position="366"/>
        <end position="450"/>
    </location>
</feature>
<feature type="compositionally biased region" description="Low complexity" evidence="1">
    <location>
        <begin position="294"/>
        <end position="308"/>
    </location>
</feature>
<dbReference type="Gene3D" id="3.30.750.140">
    <property type="match status" value="1"/>
</dbReference>
<evidence type="ECO:0000256" key="1">
    <source>
        <dbReference type="SAM" id="MobiDB-lite"/>
    </source>
</evidence>
<dbReference type="EMBL" id="WJPO01000010">
    <property type="protein sequence ID" value="MRH21028.1"/>
    <property type="molecule type" value="Genomic_DNA"/>
</dbReference>
<sequence length="577" mass="57582">MVTKTSGRSPAKHMQIFPLIDPAQGGPTAQADTARPGAAMSAEPGAFLVAFAEGADSVPAGPPGAVRAAVVLPDHLIAGGTPGDLARWRPAETGTRLAAEIAAQGLAVPPAERPVDLEPVGETLEIGAPADEDAEATAIVPEAAIAAVLPGPAVRTPGVIETAARTLPAAEPAVRVSPVADPAIRTPPANETAARPIPAAASLPRGAVGPSLPTPPDRAVAPDRVPVGESGPAPASVVAAPPAVTRGPEAASWNAADAGIPVPTRAEAGAVPFPVPSHGAPPQAGMPQQSEVRAAPALPTDLAAPDSPQRTNPPAIEDSSPDADPRLARPGVPGATGPETPAAVLRPALAAEGDLVLNRRDARSIRAAQPADLPPPAGPGVRAEATATPVAATPPAQDGAATDPTRAIASSGEPGISETTARGDAPVSDRPLTDAPRSAAPAPQLAEAPRPAMRTMAEALHRSADGAVELTLSPEELGRVRLTLAPGEHGITVTINAERGDTLELMRRHADLLGNAMRELGYGEVVLDFRGKGARQGPAPGSLAIAGTEGEDGAPIAALDGAPSRRVAASGGLDLRL</sequence>
<evidence type="ECO:0000313" key="3">
    <source>
        <dbReference type="EMBL" id="MRH21028.1"/>
    </source>
</evidence>
<comment type="caution">
    <text evidence="3">The sequence shown here is derived from an EMBL/GenBank/DDBJ whole genome shotgun (WGS) entry which is preliminary data.</text>
</comment>
<feature type="region of interest" description="Disordered" evidence="1">
    <location>
        <begin position="181"/>
        <end position="240"/>
    </location>
</feature>
<dbReference type="Proteomes" id="UP000466730">
    <property type="component" value="Unassembled WGS sequence"/>
</dbReference>
<reference evidence="3 4" key="1">
    <citation type="submission" date="2019-11" db="EMBL/GenBank/DDBJ databases">
        <title>Draft Whole-Genome sequence of the marine photosynthetic bacterium Rhodovulum strictum DSM 11289.</title>
        <authorList>
            <person name="Kyndt J.A."/>
            <person name="Meyer T.E."/>
        </authorList>
    </citation>
    <scope>NUCLEOTIDE SEQUENCE [LARGE SCALE GENOMIC DNA]</scope>
    <source>
        <strain evidence="3 4">DSM 11289</strain>
    </source>
</reference>
<dbReference type="Pfam" id="PF02120">
    <property type="entry name" value="Flg_hook"/>
    <property type="match status" value="1"/>
</dbReference>
<name>A0A844BEM9_9RHOB</name>
<organism evidence="3 4">
    <name type="scientific">Rhodovulum strictum</name>
    <dbReference type="NCBI Taxonomy" id="58314"/>
    <lineage>
        <taxon>Bacteria</taxon>
        <taxon>Pseudomonadati</taxon>
        <taxon>Pseudomonadota</taxon>
        <taxon>Alphaproteobacteria</taxon>
        <taxon>Rhodobacterales</taxon>
        <taxon>Paracoccaceae</taxon>
        <taxon>Rhodovulum</taxon>
    </lineage>
</organism>
<gene>
    <name evidence="3" type="ORF">GH815_08475</name>
</gene>
<dbReference type="AlphaFoldDB" id="A0A844BEM9"/>
<proteinExistence type="predicted"/>
<keyword evidence="4" id="KW-1185">Reference proteome</keyword>
<feature type="domain" description="Flagellar hook-length control protein-like C-terminal" evidence="2">
    <location>
        <begin position="467"/>
        <end position="532"/>
    </location>
</feature>
<evidence type="ECO:0000313" key="4">
    <source>
        <dbReference type="Proteomes" id="UP000466730"/>
    </source>
</evidence>